<gene>
    <name evidence="2" type="ORF">ACFOUO_02405</name>
</gene>
<dbReference type="EMBL" id="JBHSAP010000007">
    <property type="protein sequence ID" value="MFC4075655.1"/>
    <property type="molecule type" value="Genomic_DNA"/>
</dbReference>
<accession>A0ABV8JCW4</accession>
<organism evidence="2 3">
    <name type="scientific">Salinithrix halophila</name>
    <dbReference type="NCBI Taxonomy" id="1485204"/>
    <lineage>
        <taxon>Bacteria</taxon>
        <taxon>Bacillati</taxon>
        <taxon>Bacillota</taxon>
        <taxon>Bacilli</taxon>
        <taxon>Bacillales</taxon>
        <taxon>Thermoactinomycetaceae</taxon>
        <taxon>Salinithrix</taxon>
    </lineage>
</organism>
<evidence type="ECO:0000256" key="1">
    <source>
        <dbReference type="SAM" id="MobiDB-lite"/>
    </source>
</evidence>
<feature type="region of interest" description="Disordered" evidence="1">
    <location>
        <begin position="1"/>
        <end position="23"/>
    </location>
</feature>
<reference evidence="3" key="1">
    <citation type="journal article" date="2019" name="Int. J. Syst. Evol. Microbiol.">
        <title>The Global Catalogue of Microorganisms (GCM) 10K type strain sequencing project: providing services to taxonomists for standard genome sequencing and annotation.</title>
        <authorList>
            <consortium name="The Broad Institute Genomics Platform"/>
            <consortium name="The Broad Institute Genome Sequencing Center for Infectious Disease"/>
            <person name="Wu L."/>
            <person name="Ma J."/>
        </authorList>
    </citation>
    <scope>NUCLEOTIDE SEQUENCE [LARGE SCALE GENOMIC DNA]</scope>
    <source>
        <strain evidence="3">IBRC-M 10813</strain>
    </source>
</reference>
<proteinExistence type="predicted"/>
<sequence length="257" mass="30246">MERKSGRSVPSTKAVRPPDSLREIPLDRNWPSIPALELAYTELEQDEMFPRLPTQKIPHCLEGALAIGQEAAEGLTYDGDLGHWIDRVIHTGVRVRFAQQEPSSSGWVRAQYRPKPPTIEIYRSSLDQLDQFIRKGGFRVREDDLIALHLFHEWFHHLENTRLGRTDSRLPRVVRKRWGPFAFRERLVRLREIAAHAFTQKVMGLSWSPLWLDHLLLLSEKGWSRERIRDHFKHTVHRYRELLRSLEPTQKEDDDET</sequence>
<dbReference type="Proteomes" id="UP001595843">
    <property type="component" value="Unassembled WGS sequence"/>
</dbReference>
<name>A0ABV8JCW4_9BACL</name>
<keyword evidence="3" id="KW-1185">Reference proteome</keyword>
<protein>
    <submittedName>
        <fullName evidence="2">Uncharacterized protein</fullName>
    </submittedName>
</protein>
<evidence type="ECO:0000313" key="3">
    <source>
        <dbReference type="Proteomes" id="UP001595843"/>
    </source>
</evidence>
<dbReference type="RefSeq" id="WP_380701791.1">
    <property type="nucleotide sequence ID" value="NZ_JBHSAP010000007.1"/>
</dbReference>
<evidence type="ECO:0000313" key="2">
    <source>
        <dbReference type="EMBL" id="MFC4075655.1"/>
    </source>
</evidence>
<comment type="caution">
    <text evidence="2">The sequence shown here is derived from an EMBL/GenBank/DDBJ whole genome shotgun (WGS) entry which is preliminary data.</text>
</comment>